<evidence type="ECO:0000313" key="1">
    <source>
        <dbReference type="EMBL" id="MDP8084545.1"/>
    </source>
</evidence>
<name>A0ABT9JI96_9PAST</name>
<dbReference type="RefSeq" id="WP_306383730.1">
    <property type="nucleotide sequence ID" value="NZ_JASAVR010000001.1"/>
</dbReference>
<gene>
    <name evidence="1" type="ORF">QJT92_01180</name>
</gene>
<reference evidence="1 2" key="1">
    <citation type="journal article" date="2023" name="Front. Microbiol.">
        <title>Phylogeography and host specificity of Pasteurellaceae pathogenic to sea-farmed fish in the north-east Atlantic.</title>
        <authorList>
            <person name="Gulla S."/>
            <person name="Colquhoun D.J."/>
            <person name="Olsen A.B."/>
            <person name="Spilsberg B."/>
            <person name="Lagesen K."/>
            <person name="Aakesson C.P."/>
            <person name="Strom S."/>
            <person name="Manji F."/>
            <person name="Birkbeck T.H."/>
            <person name="Nilsen H.K."/>
        </authorList>
    </citation>
    <scope>NUCLEOTIDE SEQUENCE [LARGE SCALE GENOMIC DNA]</scope>
    <source>
        <strain evidence="1 2">VIO11850</strain>
    </source>
</reference>
<sequence length="89" mass="10281">MFVYKYNEVALLSKQQSERYKNIISLLNTDPKLDINAELNKIEKYDVDISGALEEIAFKRSAIQLSLEDTTELTLYQRIIAKLAGEYFS</sequence>
<dbReference type="EMBL" id="JASAVS010000001">
    <property type="protein sequence ID" value="MDP8084545.1"/>
    <property type="molecule type" value="Genomic_DNA"/>
</dbReference>
<keyword evidence="2" id="KW-1185">Reference proteome</keyword>
<comment type="caution">
    <text evidence="1">The sequence shown here is derived from an EMBL/GenBank/DDBJ whole genome shotgun (WGS) entry which is preliminary data.</text>
</comment>
<dbReference type="Proteomes" id="UP001224812">
    <property type="component" value="Unassembled WGS sequence"/>
</dbReference>
<proteinExistence type="predicted"/>
<organism evidence="1 2">
    <name type="scientific">Phocoenobacter skyensis</name>
    <dbReference type="NCBI Taxonomy" id="97481"/>
    <lineage>
        <taxon>Bacteria</taxon>
        <taxon>Pseudomonadati</taxon>
        <taxon>Pseudomonadota</taxon>
        <taxon>Gammaproteobacteria</taxon>
        <taxon>Pasteurellales</taxon>
        <taxon>Pasteurellaceae</taxon>
        <taxon>Phocoenobacter</taxon>
    </lineage>
</organism>
<protein>
    <submittedName>
        <fullName evidence="1">Uncharacterized protein</fullName>
    </submittedName>
</protein>
<evidence type="ECO:0000313" key="2">
    <source>
        <dbReference type="Proteomes" id="UP001224812"/>
    </source>
</evidence>
<accession>A0ABT9JI96</accession>